<evidence type="ECO:0000256" key="1">
    <source>
        <dbReference type="ARBA" id="ARBA00004123"/>
    </source>
</evidence>
<dbReference type="Pfam" id="PF11754">
    <property type="entry name" value="Velvet"/>
    <property type="match status" value="1"/>
</dbReference>
<evidence type="ECO:0000256" key="6">
    <source>
        <dbReference type="SAM" id="MobiDB-lite"/>
    </source>
</evidence>
<dbReference type="EMBL" id="KV448981">
    <property type="protein sequence ID" value="OAX32533.1"/>
    <property type="molecule type" value="Genomic_DNA"/>
</dbReference>
<evidence type="ECO:0000256" key="7">
    <source>
        <dbReference type="SAM" id="Phobius"/>
    </source>
</evidence>
<sequence>MPPREYELTVRQEPKQARMCGVGADRRPIDPPPIIHGRGSLEDRCKQRHRKFQKLQAWQLENVLQSFPFLLQISLLLFGLSLGVAMWTQQYIISIVIIIPSALGFILHFFTTTVSSMYPDCPFQMPISLVIQFICRRFRGQPGARGQRYHERESSAATVSAMQWILETTTDTNVVRLVFEAICSPVDIPSGSTLLHSMARNPACRTLRALPPPKFDDSAEYTAYWRTFISVIGAGKCPAVHLSALHVACRVRKVLAMVTAAKVDQPSLKKLLSELSKALLAAVKGDDSKPSPAVLAADNEDSDVYPSHLRS</sequence>
<dbReference type="InterPro" id="IPR021740">
    <property type="entry name" value="Velvet"/>
</dbReference>
<comment type="subcellular location">
    <subcellularLocation>
        <location evidence="1">Nucleus</location>
    </subcellularLocation>
</comment>
<keyword evidence="10" id="KW-1185">Reference proteome</keyword>
<dbReference type="Pfam" id="PF20153">
    <property type="entry name" value="DUF6535"/>
    <property type="match status" value="1"/>
</dbReference>
<dbReference type="PANTHER" id="PTHR33572">
    <property type="entry name" value="SPORE DEVELOPMENT REGULATOR VOSA"/>
    <property type="match status" value="1"/>
</dbReference>
<dbReference type="AlphaFoldDB" id="A0A1B7MIW4"/>
<keyword evidence="3" id="KW-0805">Transcription regulation</keyword>
<dbReference type="InParanoid" id="A0A1B7MIW4"/>
<dbReference type="Proteomes" id="UP000092154">
    <property type="component" value="Unassembled WGS sequence"/>
</dbReference>
<dbReference type="InterPro" id="IPR037525">
    <property type="entry name" value="Velvet_dom"/>
</dbReference>
<keyword evidence="7" id="KW-1133">Transmembrane helix</keyword>
<name>A0A1B7MIW4_9AGAM</name>
<evidence type="ECO:0000256" key="3">
    <source>
        <dbReference type="ARBA" id="ARBA00023015"/>
    </source>
</evidence>
<evidence type="ECO:0000256" key="2">
    <source>
        <dbReference type="ARBA" id="ARBA00022969"/>
    </source>
</evidence>
<dbReference type="GO" id="GO:0005634">
    <property type="term" value="C:nucleus"/>
    <property type="evidence" value="ECO:0007669"/>
    <property type="project" value="UniProtKB-SubCell"/>
</dbReference>
<gene>
    <name evidence="9" type="ORF">K503DRAFT_870101</name>
</gene>
<organism evidence="9 10">
    <name type="scientific">Rhizopogon vinicolor AM-OR11-026</name>
    <dbReference type="NCBI Taxonomy" id="1314800"/>
    <lineage>
        <taxon>Eukaryota</taxon>
        <taxon>Fungi</taxon>
        <taxon>Dikarya</taxon>
        <taxon>Basidiomycota</taxon>
        <taxon>Agaricomycotina</taxon>
        <taxon>Agaricomycetes</taxon>
        <taxon>Agaricomycetidae</taxon>
        <taxon>Boletales</taxon>
        <taxon>Suillineae</taxon>
        <taxon>Rhizopogonaceae</taxon>
        <taxon>Rhizopogon</taxon>
    </lineage>
</organism>
<dbReference type="STRING" id="1314800.A0A1B7MIW4"/>
<keyword evidence="5" id="KW-0539">Nucleus</keyword>
<dbReference type="PROSITE" id="PS51821">
    <property type="entry name" value="VELVET"/>
    <property type="match status" value="1"/>
</dbReference>
<evidence type="ECO:0000256" key="5">
    <source>
        <dbReference type="ARBA" id="ARBA00023242"/>
    </source>
</evidence>
<reference evidence="9 10" key="1">
    <citation type="submission" date="2016-06" db="EMBL/GenBank/DDBJ databases">
        <title>Comparative genomics of the ectomycorrhizal sister species Rhizopogon vinicolor and Rhizopogon vesiculosus (Basidiomycota: Boletales) reveals a divergence of the mating type B locus.</title>
        <authorList>
            <consortium name="DOE Joint Genome Institute"/>
            <person name="Mujic A.B."/>
            <person name="Kuo A."/>
            <person name="Tritt A."/>
            <person name="Lipzen A."/>
            <person name="Chen C."/>
            <person name="Johnson J."/>
            <person name="Sharma A."/>
            <person name="Barry K."/>
            <person name="Grigoriev I.V."/>
            <person name="Spatafora J.W."/>
        </authorList>
    </citation>
    <scope>NUCLEOTIDE SEQUENCE [LARGE SCALE GENOMIC DNA]</scope>
    <source>
        <strain evidence="9 10">AM-OR11-026</strain>
    </source>
</reference>
<feature type="transmembrane region" description="Helical" evidence="7">
    <location>
        <begin position="91"/>
        <end position="110"/>
    </location>
</feature>
<proteinExistence type="predicted"/>
<dbReference type="OrthoDB" id="3255626at2759"/>
<keyword evidence="4" id="KW-0804">Transcription</keyword>
<dbReference type="PANTHER" id="PTHR33572:SF18">
    <property type="entry name" value="SPORE DEVELOPMENT REGULATOR VOSA"/>
    <property type="match status" value="1"/>
</dbReference>
<dbReference type="InterPro" id="IPR045338">
    <property type="entry name" value="DUF6535"/>
</dbReference>
<dbReference type="GO" id="GO:0030435">
    <property type="term" value="P:sporulation resulting in formation of a cellular spore"/>
    <property type="evidence" value="ECO:0007669"/>
    <property type="project" value="UniProtKB-KW"/>
</dbReference>
<feature type="domain" description="Velvet" evidence="8">
    <location>
        <begin position="1"/>
        <end position="311"/>
    </location>
</feature>
<evidence type="ECO:0000313" key="10">
    <source>
        <dbReference type="Proteomes" id="UP000092154"/>
    </source>
</evidence>
<dbReference type="InterPro" id="IPR038491">
    <property type="entry name" value="Velvet_dom_sf"/>
</dbReference>
<evidence type="ECO:0000313" key="9">
    <source>
        <dbReference type="EMBL" id="OAX32533.1"/>
    </source>
</evidence>
<evidence type="ECO:0000259" key="8">
    <source>
        <dbReference type="PROSITE" id="PS51821"/>
    </source>
</evidence>
<evidence type="ECO:0000256" key="4">
    <source>
        <dbReference type="ARBA" id="ARBA00023163"/>
    </source>
</evidence>
<keyword evidence="7" id="KW-0812">Transmembrane</keyword>
<feature type="region of interest" description="Disordered" evidence="6">
    <location>
        <begin position="285"/>
        <end position="311"/>
    </location>
</feature>
<accession>A0A1B7MIW4</accession>
<dbReference type="Gene3D" id="2.60.40.3960">
    <property type="entry name" value="Velvet domain"/>
    <property type="match status" value="1"/>
</dbReference>
<keyword evidence="7" id="KW-0472">Membrane</keyword>
<keyword evidence="2" id="KW-0749">Sporulation</keyword>
<protein>
    <recommendedName>
        <fullName evidence="8">Velvet domain-containing protein</fullName>
    </recommendedName>
</protein>
<feature type="transmembrane region" description="Helical" evidence="7">
    <location>
        <begin position="63"/>
        <end position="85"/>
    </location>
</feature>